<keyword evidence="22" id="KW-0808">Transferase</keyword>
<evidence type="ECO:0000256" key="10">
    <source>
        <dbReference type="ARBA" id="ARBA00023027"/>
    </source>
</evidence>
<evidence type="ECO:0000256" key="13">
    <source>
        <dbReference type="ARBA" id="ARBA00023268"/>
    </source>
</evidence>
<feature type="binding site" evidence="18">
    <location>
        <begin position="140"/>
        <end position="146"/>
    </location>
    <ligand>
        <name>(6S)-NADPHX</name>
        <dbReference type="ChEBI" id="CHEBI:64076"/>
    </ligand>
</feature>
<comment type="similarity">
    <text evidence="4 19">In the C-terminal section; belongs to the NnrD/CARKD family.</text>
</comment>
<evidence type="ECO:0000256" key="17">
    <source>
        <dbReference type="HAMAP-Rule" id="MF_01965"/>
    </source>
</evidence>
<feature type="binding site" evidence="17">
    <location>
        <position position="413"/>
    </location>
    <ligand>
        <name>(6S)-NADPHX</name>
        <dbReference type="ChEBI" id="CHEBI:64076"/>
    </ligand>
</feature>
<keyword evidence="23" id="KW-1185">Reference proteome</keyword>
<feature type="binding site" evidence="18">
    <location>
        <position position="183"/>
    </location>
    <ligand>
        <name>K(+)</name>
        <dbReference type="ChEBI" id="CHEBI:29103"/>
    </ligand>
</feature>
<dbReference type="Gene3D" id="3.40.50.10260">
    <property type="entry name" value="YjeF N-terminal domain"/>
    <property type="match status" value="1"/>
</dbReference>
<keyword evidence="13" id="KW-0511">Multifunctional enzyme</keyword>
<dbReference type="HAMAP" id="MF_01966">
    <property type="entry name" value="NADHX_epimerase"/>
    <property type="match status" value="1"/>
</dbReference>
<keyword evidence="5 18" id="KW-0479">Metal-binding</keyword>
<dbReference type="EMBL" id="PVTT01000001">
    <property type="protein sequence ID" value="PRY95392.1"/>
    <property type="molecule type" value="Genomic_DNA"/>
</dbReference>
<gene>
    <name evidence="17" type="primary">nnrD</name>
    <name evidence="18" type="synonym">nnrE</name>
    <name evidence="22" type="ORF">BCF33_1011</name>
</gene>
<evidence type="ECO:0000256" key="6">
    <source>
        <dbReference type="ARBA" id="ARBA00022741"/>
    </source>
</evidence>
<dbReference type="GO" id="GO:0046872">
    <property type="term" value="F:metal ion binding"/>
    <property type="evidence" value="ECO:0007669"/>
    <property type="project" value="UniProtKB-UniRule"/>
</dbReference>
<comment type="catalytic activity">
    <reaction evidence="15 17 19">
        <text>(6S)-NADHX + ADP = AMP + phosphate + NADH + H(+)</text>
        <dbReference type="Rhea" id="RHEA:32223"/>
        <dbReference type="ChEBI" id="CHEBI:15378"/>
        <dbReference type="ChEBI" id="CHEBI:43474"/>
        <dbReference type="ChEBI" id="CHEBI:57945"/>
        <dbReference type="ChEBI" id="CHEBI:64074"/>
        <dbReference type="ChEBI" id="CHEBI:456215"/>
        <dbReference type="ChEBI" id="CHEBI:456216"/>
        <dbReference type="EC" id="4.2.1.136"/>
    </reaction>
</comment>
<comment type="function">
    <text evidence="18">Catalyzes the epimerization of the S- and R-forms of NAD(P)HX, a damaged form of NAD(P)H that is a result of enzymatic or heat-dependent hydration. This is a prerequisite for the S-specific NAD(P)H-hydrate dehydratase to allow the repair of both epimers of NAD(P)HX.</text>
</comment>
<proteinExistence type="inferred from homology"/>
<dbReference type="SUPFAM" id="SSF64153">
    <property type="entry name" value="YjeF N-terminal domain-like"/>
    <property type="match status" value="1"/>
</dbReference>
<dbReference type="GO" id="GO:0046496">
    <property type="term" value="P:nicotinamide nucleotide metabolic process"/>
    <property type="evidence" value="ECO:0007669"/>
    <property type="project" value="UniProtKB-UniRule"/>
</dbReference>
<dbReference type="OrthoDB" id="9806925at2"/>
<dbReference type="PANTHER" id="PTHR12592:SF0">
    <property type="entry name" value="ATP-DEPENDENT (S)-NAD(P)H-HYDRATE DEHYDRATASE"/>
    <property type="match status" value="1"/>
</dbReference>
<comment type="subunit">
    <text evidence="17">Homotetramer.</text>
</comment>
<evidence type="ECO:0000313" key="22">
    <source>
        <dbReference type="EMBL" id="PRY95392.1"/>
    </source>
</evidence>
<dbReference type="EC" id="4.2.1.136" evidence="19"/>
<evidence type="ECO:0000256" key="12">
    <source>
        <dbReference type="ARBA" id="ARBA00023239"/>
    </source>
</evidence>
<evidence type="ECO:0000256" key="2">
    <source>
        <dbReference type="ARBA" id="ARBA00000909"/>
    </source>
</evidence>
<keyword evidence="12 17" id="KW-0456">Lyase</keyword>
<dbReference type="GO" id="GO:0110051">
    <property type="term" value="P:metabolite repair"/>
    <property type="evidence" value="ECO:0007669"/>
    <property type="project" value="TreeGrafter"/>
</dbReference>
<dbReference type="InterPro" id="IPR017953">
    <property type="entry name" value="Carbohydrate_kinase_pred_CS"/>
</dbReference>
<comment type="similarity">
    <text evidence="3 19">In the N-terminal section; belongs to the NnrE/AIBP family.</text>
</comment>
<dbReference type="InterPro" id="IPR000631">
    <property type="entry name" value="CARKD"/>
</dbReference>
<dbReference type="GO" id="GO:0052855">
    <property type="term" value="F:ADP-dependent NAD(P)H-hydrate dehydratase activity"/>
    <property type="evidence" value="ECO:0007669"/>
    <property type="project" value="UniProtKB-UniRule"/>
</dbReference>
<feature type="binding site" evidence="18">
    <location>
        <position position="180"/>
    </location>
    <ligand>
        <name>(6S)-NADPHX</name>
        <dbReference type="ChEBI" id="CHEBI:64076"/>
    </ligand>
</feature>
<evidence type="ECO:0000256" key="19">
    <source>
        <dbReference type="PIRNR" id="PIRNR017184"/>
    </source>
</evidence>
<feature type="domain" description="YjeF C-terminal" evidence="20">
    <location>
        <begin position="260"/>
        <end position="542"/>
    </location>
</feature>
<comment type="function">
    <text evidence="17">Catalyzes the dehydration of the S-form of NAD(P)HX at the expense of ADP, which is converted to AMP. Together with NAD(P)HX epimerase, which catalyzes the epimerization of the S- and R-forms, the enzyme allows the repair of both epimers of NAD(P)HX, a damaged form of NAD(P)H that is a result of enzymatic or heat-dependent hydration.</text>
</comment>
<dbReference type="NCBIfam" id="TIGR00196">
    <property type="entry name" value="yjeF_cterm"/>
    <property type="match status" value="1"/>
</dbReference>
<dbReference type="PROSITE" id="PS51385">
    <property type="entry name" value="YJEF_N"/>
    <property type="match status" value="1"/>
</dbReference>
<keyword evidence="8 17" id="KW-0521">NADP</keyword>
<comment type="caution">
    <text evidence="18">Lacks conserved residue(s) required for the propagation of feature annotation.</text>
</comment>
<evidence type="ECO:0000256" key="14">
    <source>
        <dbReference type="ARBA" id="ARBA00025153"/>
    </source>
</evidence>
<feature type="binding site" evidence="17">
    <location>
        <position position="487"/>
    </location>
    <ligand>
        <name>AMP</name>
        <dbReference type="ChEBI" id="CHEBI:456215"/>
    </ligand>
</feature>
<dbReference type="SUPFAM" id="SSF53613">
    <property type="entry name" value="Ribokinase-like"/>
    <property type="match status" value="1"/>
</dbReference>
<dbReference type="PANTHER" id="PTHR12592">
    <property type="entry name" value="ATP-DEPENDENT (S)-NAD(P)H-HYDRATE DEHYDRATASE FAMILY MEMBER"/>
    <property type="match status" value="1"/>
</dbReference>
<comment type="cofactor">
    <cofactor evidence="18 19">
        <name>K(+)</name>
        <dbReference type="ChEBI" id="CHEBI:29103"/>
    </cofactor>
    <text evidence="18 19">Binds 1 potassium ion per subunit.</text>
</comment>
<feature type="binding site" evidence="18">
    <location>
        <position position="68"/>
    </location>
    <ligand>
        <name>K(+)</name>
        <dbReference type="ChEBI" id="CHEBI:29103"/>
    </ligand>
</feature>
<keyword evidence="11 18" id="KW-0413">Isomerase</keyword>
<dbReference type="GO" id="GO:0052856">
    <property type="term" value="F:NAD(P)HX epimerase activity"/>
    <property type="evidence" value="ECO:0007669"/>
    <property type="project" value="UniProtKB-UniRule"/>
</dbReference>
<comment type="caution">
    <text evidence="22">The sequence shown here is derived from an EMBL/GenBank/DDBJ whole genome shotgun (WGS) entry which is preliminary data.</text>
</comment>
<evidence type="ECO:0000256" key="8">
    <source>
        <dbReference type="ARBA" id="ARBA00022857"/>
    </source>
</evidence>
<dbReference type="Pfam" id="PF03853">
    <property type="entry name" value="YjeF_N"/>
    <property type="match status" value="1"/>
</dbReference>
<dbReference type="InterPro" id="IPR036652">
    <property type="entry name" value="YjeF_N_dom_sf"/>
</dbReference>
<keyword evidence="6 17" id="KW-0547">Nucleotide-binding</keyword>
<dbReference type="Gene3D" id="3.40.1190.20">
    <property type="match status" value="1"/>
</dbReference>
<feature type="binding site" evidence="17">
    <location>
        <position position="359"/>
    </location>
    <ligand>
        <name>(6S)-NADPHX</name>
        <dbReference type="ChEBI" id="CHEBI:64076"/>
    </ligand>
</feature>
<keyword evidence="22" id="KW-0418">Kinase</keyword>
<feature type="domain" description="YjeF N-terminal" evidence="21">
    <location>
        <begin position="10"/>
        <end position="242"/>
    </location>
</feature>
<dbReference type="EC" id="5.1.99.6" evidence="19"/>
<evidence type="ECO:0000256" key="9">
    <source>
        <dbReference type="ARBA" id="ARBA00022958"/>
    </source>
</evidence>
<evidence type="ECO:0000256" key="7">
    <source>
        <dbReference type="ARBA" id="ARBA00022840"/>
    </source>
</evidence>
<comment type="catalytic activity">
    <reaction evidence="2 18 19">
        <text>(6R)-NADPHX = (6S)-NADPHX</text>
        <dbReference type="Rhea" id="RHEA:32227"/>
        <dbReference type="ChEBI" id="CHEBI:64076"/>
        <dbReference type="ChEBI" id="CHEBI:64077"/>
        <dbReference type="EC" id="5.1.99.6"/>
    </reaction>
</comment>
<reference evidence="22 23" key="1">
    <citation type="submission" date="2018-03" db="EMBL/GenBank/DDBJ databases">
        <title>Genomic Encyclopedia of Archaeal and Bacterial Type Strains, Phase II (KMG-II): from individual species to whole genera.</title>
        <authorList>
            <person name="Goeker M."/>
        </authorList>
    </citation>
    <scope>NUCLEOTIDE SEQUENCE [LARGE SCALE GENOMIC DNA]</scope>
    <source>
        <strain evidence="22 23">DSM 29318</strain>
    </source>
</reference>
<dbReference type="PROSITE" id="PS51383">
    <property type="entry name" value="YJEF_C_3"/>
    <property type="match status" value="1"/>
</dbReference>
<dbReference type="Proteomes" id="UP000238801">
    <property type="component" value="Unassembled WGS sequence"/>
</dbReference>
<evidence type="ECO:0000256" key="1">
    <source>
        <dbReference type="ARBA" id="ARBA00000013"/>
    </source>
</evidence>
<accession>A0A2T0X8W9</accession>
<organism evidence="22 23">
    <name type="scientific">Hasllibacter halocynthiae</name>
    <dbReference type="NCBI Taxonomy" id="595589"/>
    <lineage>
        <taxon>Bacteria</taxon>
        <taxon>Pseudomonadati</taxon>
        <taxon>Pseudomonadota</taxon>
        <taxon>Alphaproteobacteria</taxon>
        <taxon>Rhodobacterales</taxon>
        <taxon>Roseobacteraceae</taxon>
        <taxon>Hasllibacter</taxon>
    </lineage>
</organism>
<dbReference type="HAMAP" id="MF_01965">
    <property type="entry name" value="NADHX_dehydratase"/>
    <property type="match status" value="1"/>
</dbReference>
<dbReference type="InterPro" id="IPR004443">
    <property type="entry name" value="YjeF_N_dom"/>
</dbReference>
<feature type="binding site" evidence="18">
    <location>
        <begin position="67"/>
        <end position="71"/>
    </location>
    <ligand>
        <name>(6S)-NADPHX</name>
        <dbReference type="ChEBI" id="CHEBI:64076"/>
    </ligand>
</feature>
<evidence type="ECO:0000259" key="20">
    <source>
        <dbReference type="PROSITE" id="PS51383"/>
    </source>
</evidence>
<dbReference type="GO" id="GO:0016301">
    <property type="term" value="F:kinase activity"/>
    <property type="evidence" value="ECO:0007669"/>
    <property type="project" value="UniProtKB-KW"/>
</dbReference>
<dbReference type="PROSITE" id="PS01050">
    <property type="entry name" value="YJEF_C_2"/>
    <property type="match status" value="1"/>
</dbReference>
<comment type="similarity">
    <text evidence="18">Belongs to the NnrE/AIBP family.</text>
</comment>
<feature type="binding site" evidence="17">
    <location>
        <position position="295"/>
    </location>
    <ligand>
        <name>(6S)-NADPHX</name>
        <dbReference type="ChEBI" id="CHEBI:64076"/>
    </ligand>
</feature>
<evidence type="ECO:0000256" key="15">
    <source>
        <dbReference type="ARBA" id="ARBA00048238"/>
    </source>
</evidence>
<comment type="cofactor">
    <cofactor evidence="17">
        <name>Mg(2+)</name>
        <dbReference type="ChEBI" id="CHEBI:18420"/>
    </cofactor>
</comment>
<dbReference type="InterPro" id="IPR030677">
    <property type="entry name" value="Nnr"/>
</dbReference>
<dbReference type="NCBIfam" id="TIGR00197">
    <property type="entry name" value="yjeF_nterm"/>
    <property type="match status" value="1"/>
</dbReference>
<dbReference type="Pfam" id="PF01256">
    <property type="entry name" value="Carb_kinase"/>
    <property type="match status" value="1"/>
</dbReference>
<protein>
    <recommendedName>
        <fullName evidence="19">Bifunctional NAD(P)H-hydrate repair enzyme</fullName>
    </recommendedName>
    <alternativeName>
        <fullName evidence="19">Nicotinamide nucleotide repair protein</fullName>
    </alternativeName>
    <domain>
        <recommendedName>
            <fullName evidence="19">ADP-dependent (S)-NAD(P)H-hydrate dehydratase</fullName>
            <ecNumber evidence="19">4.2.1.136</ecNumber>
        </recommendedName>
        <alternativeName>
            <fullName evidence="19">ADP-dependent NAD(P)HX dehydratase</fullName>
        </alternativeName>
    </domain>
    <domain>
        <recommendedName>
            <fullName evidence="19">NAD(P)H-hydrate epimerase</fullName>
            <ecNumber evidence="19">5.1.99.6</ecNumber>
        </recommendedName>
    </domain>
</protein>
<evidence type="ECO:0000256" key="5">
    <source>
        <dbReference type="ARBA" id="ARBA00022723"/>
    </source>
</evidence>
<comment type="catalytic activity">
    <reaction evidence="16 17 19">
        <text>(6S)-NADPHX + ADP = AMP + phosphate + NADPH + H(+)</text>
        <dbReference type="Rhea" id="RHEA:32235"/>
        <dbReference type="ChEBI" id="CHEBI:15378"/>
        <dbReference type="ChEBI" id="CHEBI:43474"/>
        <dbReference type="ChEBI" id="CHEBI:57783"/>
        <dbReference type="ChEBI" id="CHEBI:64076"/>
        <dbReference type="ChEBI" id="CHEBI:456215"/>
        <dbReference type="ChEBI" id="CHEBI:456216"/>
        <dbReference type="EC" id="4.2.1.136"/>
    </reaction>
</comment>
<dbReference type="InterPro" id="IPR029056">
    <property type="entry name" value="Ribokinase-like"/>
</dbReference>
<evidence type="ECO:0000313" key="23">
    <source>
        <dbReference type="Proteomes" id="UP000238801"/>
    </source>
</evidence>
<dbReference type="GO" id="GO:0005524">
    <property type="term" value="F:ATP binding"/>
    <property type="evidence" value="ECO:0007669"/>
    <property type="project" value="UniProtKB-UniRule"/>
</dbReference>
<keyword evidence="10 17" id="KW-0520">NAD</keyword>
<evidence type="ECO:0000256" key="4">
    <source>
        <dbReference type="ARBA" id="ARBA00009524"/>
    </source>
</evidence>
<name>A0A2T0X8W9_9RHOB</name>
<keyword evidence="9 18" id="KW-0630">Potassium</keyword>
<keyword evidence="7 17" id="KW-0067">ATP-binding</keyword>
<evidence type="ECO:0000256" key="16">
    <source>
        <dbReference type="ARBA" id="ARBA00049209"/>
    </source>
</evidence>
<feature type="binding site" evidence="18">
    <location>
        <position position="136"/>
    </location>
    <ligand>
        <name>K(+)</name>
        <dbReference type="ChEBI" id="CHEBI:29103"/>
    </ligand>
</feature>
<evidence type="ECO:0000256" key="18">
    <source>
        <dbReference type="HAMAP-Rule" id="MF_01966"/>
    </source>
</evidence>
<feature type="binding site" evidence="17">
    <location>
        <position position="488"/>
    </location>
    <ligand>
        <name>(6S)-NADPHX</name>
        <dbReference type="ChEBI" id="CHEBI:64076"/>
    </ligand>
</feature>
<evidence type="ECO:0000259" key="21">
    <source>
        <dbReference type="PROSITE" id="PS51385"/>
    </source>
</evidence>
<evidence type="ECO:0000256" key="3">
    <source>
        <dbReference type="ARBA" id="ARBA00006001"/>
    </source>
</evidence>
<evidence type="ECO:0000256" key="11">
    <source>
        <dbReference type="ARBA" id="ARBA00023235"/>
    </source>
</evidence>
<dbReference type="CDD" id="cd01171">
    <property type="entry name" value="YXKO-related"/>
    <property type="match status" value="1"/>
</dbReference>
<dbReference type="AlphaFoldDB" id="A0A2T0X8W9"/>
<dbReference type="PIRSF" id="PIRSF017184">
    <property type="entry name" value="Nnr"/>
    <property type="match status" value="1"/>
</dbReference>
<comment type="similarity">
    <text evidence="17">Belongs to the NnrD/CARKD family.</text>
</comment>
<comment type="function">
    <text evidence="14 19">Bifunctional enzyme that catalyzes the epimerization of the S- and R-forms of NAD(P)HX and the dehydration of the S-form of NAD(P)HX at the expense of ADP, which is converted to AMP. This allows the repair of both epimers of NAD(P)HX, a damaged form of NAD(P)H that is a result of enzymatic or heat-dependent hydration.</text>
</comment>
<feature type="binding site" evidence="17">
    <location>
        <begin position="454"/>
        <end position="458"/>
    </location>
    <ligand>
        <name>AMP</name>
        <dbReference type="ChEBI" id="CHEBI:456215"/>
    </ligand>
</feature>
<comment type="catalytic activity">
    <reaction evidence="1 18 19">
        <text>(6R)-NADHX = (6S)-NADHX</text>
        <dbReference type="Rhea" id="RHEA:32215"/>
        <dbReference type="ChEBI" id="CHEBI:64074"/>
        <dbReference type="ChEBI" id="CHEBI:64075"/>
        <dbReference type="EC" id="5.1.99.6"/>
    </reaction>
</comment>
<sequence length="546" mass="56332">MTEVLTADRMRTLEREAIESGRVTGLELMERAGKGAVEAILAEWPELERPGPVGGDRRAVVLCGPGNNGGDGFVVARLLRERGWQIDAFLWGDPERLPPDARTNHDRWAATAPIRPLDEDAWGAAEGWTGVDLIVDALLGIGASGPFAPPGPAGWLYHRLFEDGYCGTGVISRPYCVSLDLPSGMEADTGATEVPPGADGSVMAHLTVAFGAPKPAHLLAEGAAGCGRIRLVPIGLDAEAADPGLRWVRAPLPDPGAVRRLAAKVADDGWCAPAGHKYDHGHALTLSGGMGRGGAARLAARAALRVGAGAVTLACPPSALMENAVRLPDAVMVRALRDAGALREALGDPRINALCLGPGFGTGEREAALLDAALDPGREGPPALVLDADALTILASNEALRAKLRPADVLTPHPGEFARIAPDLSQRLREDAGFSKVDAAREAAARLGATVLLKGPDTVIARPDGRAAIHAANGDRAAPWLATAGAGDVLAGMICGLMARGLDGFDAACAAAWLHVECALAFGPGLTADDLPEALPAVLARLSQGT</sequence>
<dbReference type="RefSeq" id="WP_106159775.1">
    <property type="nucleotide sequence ID" value="NZ_PVTT01000001.1"/>
</dbReference>